<proteinExistence type="predicted"/>
<comment type="caution">
    <text evidence="3">The sequence shown here is derived from an EMBL/GenBank/DDBJ whole genome shotgun (WGS) entry which is preliminary data.</text>
</comment>
<dbReference type="Gene3D" id="3.90.850.10">
    <property type="entry name" value="Fumarylacetoacetase-like, C-terminal domain"/>
    <property type="match status" value="1"/>
</dbReference>
<dbReference type="EMBL" id="LWQS01000038">
    <property type="protein sequence ID" value="OAN47275.1"/>
    <property type="molecule type" value="Genomic_DNA"/>
</dbReference>
<dbReference type="InterPro" id="IPR050772">
    <property type="entry name" value="Hydratase-Decarb/MhpD_sf"/>
</dbReference>
<sequence>MELTRAEDSLATTIQHARRSLQPVASRAGEWGVDLAGAYRIQRMRVPDAHCIGYKLGLISPAKQRQMGLDQPIYGRISRAMIRERVINLNDFVQPRLEPELAVVLRSPLPAHAEPGMAARAVGGIFLGLDILDSVWADYRFSAVEVIADNASGGGFLLGERLHEPMPDGELRLYLNGELRAAGPVAALGNLAQQLCWLAQAAGGLAAGQIIFLGSPAPAIPAAAGVLEVVLGDDIVQAQLEGAG</sequence>
<dbReference type="OrthoDB" id="9792137at2"/>
<dbReference type="PANTHER" id="PTHR30143:SF0">
    <property type="entry name" value="2-KETO-4-PENTENOATE HYDRATASE"/>
    <property type="match status" value="1"/>
</dbReference>
<accession>A0A178MGN6</accession>
<dbReference type="SUPFAM" id="SSF56529">
    <property type="entry name" value="FAH"/>
    <property type="match status" value="1"/>
</dbReference>
<dbReference type="Proteomes" id="UP000078287">
    <property type="component" value="Unassembled WGS sequence"/>
</dbReference>
<dbReference type="RefSeq" id="WP_066784197.1">
    <property type="nucleotide sequence ID" value="NZ_LWQS01000038.1"/>
</dbReference>
<reference evidence="3 4" key="1">
    <citation type="submission" date="2016-04" db="EMBL/GenBank/DDBJ databases">
        <title>Chloroflexus islandicus sp. nov., a thermophilic filamentous anoxygenic phototrophic bacterium from geyser Strokkur (Iceland).</title>
        <authorList>
            <person name="Gaisin V.A."/>
            <person name="Kalashnikov A.M."/>
            <person name="Sukhacheva M.V."/>
            <person name="Grouzdev D.S."/>
            <person name="Ivanov T.M."/>
            <person name="Kuznetsov B."/>
            <person name="Gorlenko V.M."/>
        </authorList>
    </citation>
    <scope>NUCLEOTIDE SEQUENCE [LARGE SCALE GENOMIC DNA]</scope>
    <source>
        <strain evidence="4">isl-2</strain>
    </source>
</reference>
<organism evidence="3 4">
    <name type="scientific">Chloroflexus islandicus</name>
    <dbReference type="NCBI Taxonomy" id="1707952"/>
    <lineage>
        <taxon>Bacteria</taxon>
        <taxon>Bacillati</taxon>
        <taxon>Chloroflexota</taxon>
        <taxon>Chloroflexia</taxon>
        <taxon>Chloroflexales</taxon>
        <taxon>Chloroflexineae</taxon>
        <taxon>Chloroflexaceae</taxon>
        <taxon>Chloroflexus</taxon>
    </lineage>
</organism>
<dbReference type="PANTHER" id="PTHR30143">
    <property type="entry name" value="ACID HYDRATASE"/>
    <property type="match status" value="1"/>
</dbReference>
<dbReference type="Pfam" id="PF01557">
    <property type="entry name" value="FAA_hydrolase"/>
    <property type="match status" value="1"/>
</dbReference>
<dbReference type="STRING" id="1707952.A6A03_00575"/>
<evidence type="ECO:0000313" key="3">
    <source>
        <dbReference type="EMBL" id="OAN47275.1"/>
    </source>
</evidence>
<dbReference type="AlphaFoldDB" id="A0A178MGN6"/>
<dbReference type="InterPro" id="IPR036663">
    <property type="entry name" value="Fumarylacetoacetase_C_sf"/>
</dbReference>
<feature type="domain" description="Fumarylacetoacetase-like C-terminal" evidence="2">
    <location>
        <begin position="78"/>
        <end position="219"/>
    </location>
</feature>
<dbReference type="GO" id="GO:0005737">
    <property type="term" value="C:cytoplasm"/>
    <property type="evidence" value="ECO:0007669"/>
    <property type="project" value="TreeGrafter"/>
</dbReference>
<evidence type="ECO:0000256" key="1">
    <source>
        <dbReference type="ARBA" id="ARBA00023239"/>
    </source>
</evidence>
<gene>
    <name evidence="3" type="ORF">A6A03_00575</name>
</gene>
<evidence type="ECO:0000259" key="2">
    <source>
        <dbReference type="Pfam" id="PF01557"/>
    </source>
</evidence>
<keyword evidence="4" id="KW-1185">Reference proteome</keyword>
<keyword evidence="1" id="KW-0456">Lyase</keyword>
<protein>
    <submittedName>
        <fullName evidence="3">4-oxalocrotonate decarboxylase</fullName>
    </submittedName>
</protein>
<dbReference type="InterPro" id="IPR011234">
    <property type="entry name" value="Fumarylacetoacetase-like_C"/>
</dbReference>
<dbReference type="GO" id="GO:0008684">
    <property type="term" value="F:2-oxopent-4-enoate hydratase activity"/>
    <property type="evidence" value="ECO:0007669"/>
    <property type="project" value="TreeGrafter"/>
</dbReference>
<evidence type="ECO:0000313" key="4">
    <source>
        <dbReference type="Proteomes" id="UP000078287"/>
    </source>
</evidence>
<name>A0A178MGN6_9CHLR</name>